<accession>A0A328BUP8</accession>
<sequence length="64" mass="7335">MILFAKFAISADRVWQMSLIELSAWIESYLEFEGVKQPQKSSHSPDNSVKQESFIFTRRGKIGA</sequence>
<proteinExistence type="predicted"/>
<gene>
    <name evidence="1" type="ORF">C5N92_10615</name>
</gene>
<evidence type="ECO:0000313" key="2">
    <source>
        <dbReference type="Proteomes" id="UP000248689"/>
    </source>
</evidence>
<dbReference type="EMBL" id="PTPX01000020">
    <property type="protein sequence ID" value="RAL17903.1"/>
    <property type="molecule type" value="Genomic_DNA"/>
</dbReference>
<reference evidence="2" key="1">
    <citation type="submission" date="2018-02" db="EMBL/GenBank/DDBJ databases">
        <title>Glaesserella australis sp. nov., isolated from the lungs of pigs.</title>
        <authorList>
            <person name="Turni C."/>
            <person name="Christensen H."/>
        </authorList>
    </citation>
    <scope>NUCLEOTIDE SEQUENCE [LARGE SCALE GENOMIC DNA]</scope>
    <source>
        <strain evidence="2">HS4635</strain>
    </source>
</reference>
<dbReference type="AlphaFoldDB" id="A0A328BUP8"/>
<dbReference type="RefSeq" id="WP_111750823.1">
    <property type="nucleotide sequence ID" value="NZ_PTPX01000020.1"/>
</dbReference>
<keyword evidence="2" id="KW-1185">Reference proteome</keyword>
<name>A0A328BUP8_9PAST</name>
<comment type="caution">
    <text evidence="1">The sequence shown here is derived from an EMBL/GenBank/DDBJ whole genome shotgun (WGS) entry which is preliminary data.</text>
</comment>
<evidence type="ECO:0000313" key="1">
    <source>
        <dbReference type="EMBL" id="RAL17903.1"/>
    </source>
</evidence>
<protein>
    <submittedName>
        <fullName evidence="1">Uncharacterized protein</fullName>
    </submittedName>
</protein>
<organism evidence="1 2">
    <name type="scientific">Glaesserella australis</name>
    <dbReference type="NCBI Taxonomy" id="2094024"/>
    <lineage>
        <taxon>Bacteria</taxon>
        <taxon>Pseudomonadati</taxon>
        <taxon>Pseudomonadota</taxon>
        <taxon>Gammaproteobacteria</taxon>
        <taxon>Pasteurellales</taxon>
        <taxon>Pasteurellaceae</taxon>
        <taxon>Glaesserella</taxon>
    </lineage>
</organism>
<dbReference type="Proteomes" id="UP000248689">
    <property type="component" value="Unassembled WGS sequence"/>
</dbReference>
<dbReference type="OrthoDB" id="5679197at2"/>